<dbReference type="EMBL" id="JBBNFP010000021">
    <property type="protein sequence ID" value="MEQ2486748.1"/>
    <property type="molecule type" value="Genomic_DNA"/>
</dbReference>
<organism evidence="1 2">
    <name type="scientific">Hallella faecis</name>
    <dbReference type="NCBI Taxonomy" id="2841596"/>
    <lineage>
        <taxon>Bacteria</taxon>
        <taxon>Pseudomonadati</taxon>
        <taxon>Bacteroidota</taxon>
        <taxon>Bacteroidia</taxon>
        <taxon>Bacteroidales</taxon>
        <taxon>Prevotellaceae</taxon>
        <taxon>Hallella</taxon>
    </lineage>
</organism>
<accession>A0ABV1FQQ6</accession>
<sequence>MLLHRNDHRLAGGETDDVEALTGTVEAAALQVIVGLGLILQAVGVDSFDARLLGTRYLRSGVGWLRRACCNLLETN</sequence>
<evidence type="ECO:0000313" key="2">
    <source>
        <dbReference type="Proteomes" id="UP001487296"/>
    </source>
</evidence>
<name>A0ABV1FQQ6_9BACT</name>
<evidence type="ECO:0000313" key="1">
    <source>
        <dbReference type="EMBL" id="MEQ2486748.1"/>
    </source>
</evidence>
<proteinExistence type="predicted"/>
<reference evidence="1 2" key="1">
    <citation type="submission" date="2024-04" db="EMBL/GenBank/DDBJ databases">
        <title>Human intestinal bacterial collection.</title>
        <authorList>
            <person name="Pauvert C."/>
            <person name="Hitch T.C.A."/>
            <person name="Clavel T."/>
        </authorList>
    </citation>
    <scope>NUCLEOTIDE SEQUENCE [LARGE SCALE GENOMIC DNA]</scope>
    <source>
        <strain evidence="1 2">CLA-AA-H145</strain>
    </source>
</reference>
<keyword evidence="2" id="KW-1185">Reference proteome</keyword>
<gene>
    <name evidence="1" type="ORF">AAAT34_06730</name>
</gene>
<comment type="caution">
    <text evidence="1">The sequence shown here is derived from an EMBL/GenBank/DDBJ whole genome shotgun (WGS) entry which is preliminary data.</text>
</comment>
<dbReference type="Proteomes" id="UP001487296">
    <property type="component" value="Unassembled WGS sequence"/>
</dbReference>
<protein>
    <submittedName>
        <fullName evidence="1">Uncharacterized protein</fullName>
    </submittedName>
</protein>